<dbReference type="SMART" id="SM00801">
    <property type="entry name" value="dDENN"/>
    <property type="match status" value="1"/>
</dbReference>
<dbReference type="GO" id="GO:0005085">
    <property type="term" value="F:guanyl-nucleotide exchange factor activity"/>
    <property type="evidence" value="ECO:0007669"/>
    <property type="project" value="UniProtKB-KW"/>
</dbReference>
<proteinExistence type="predicted"/>
<dbReference type="InterPro" id="IPR043153">
    <property type="entry name" value="DENN_C"/>
</dbReference>
<dbReference type="Gene3D" id="3.40.50.11500">
    <property type="match status" value="1"/>
</dbReference>
<evidence type="ECO:0000256" key="3">
    <source>
        <dbReference type="SAM" id="MobiDB-lite"/>
    </source>
</evidence>
<dbReference type="GO" id="GO:0032483">
    <property type="term" value="P:regulation of Rab protein signal transduction"/>
    <property type="evidence" value="ECO:0007669"/>
    <property type="project" value="TreeGrafter"/>
</dbReference>
<dbReference type="Pfam" id="PF03455">
    <property type="entry name" value="dDENN"/>
    <property type="match status" value="1"/>
</dbReference>
<dbReference type="PROSITE" id="PS51375">
    <property type="entry name" value="PPR"/>
    <property type="match status" value="1"/>
</dbReference>
<dbReference type="InterPro" id="IPR051696">
    <property type="entry name" value="DENN_Domain_GEFs"/>
</dbReference>
<reference evidence="6" key="2">
    <citation type="submission" date="2025-09" db="UniProtKB">
        <authorList>
            <consortium name="Ensembl"/>
        </authorList>
    </citation>
    <scope>IDENTIFICATION</scope>
</reference>
<evidence type="ECO:0000259" key="5">
    <source>
        <dbReference type="PROSITE" id="PS51498"/>
    </source>
</evidence>
<dbReference type="InterPro" id="IPR001194">
    <property type="entry name" value="cDENN_dom"/>
</dbReference>
<dbReference type="Gene3D" id="2.100.10.50">
    <property type="match status" value="1"/>
</dbReference>
<evidence type="ECO:0000256" key="2">
    <source>
        <dbReference type="PROSITE-ProRule" id="PRU00708"/>
    </source>
</evidence>
<feature type="compositionally biased region" description="Polar residues" evidence="3">
    <location>
        <begin position="883"/>
        <end position="902"/>
    </location>
</feature>
<dbReference type="Pfam" id="PF02141">
    <property type="entry name" value="DENN"/>
    <property type="match status" value="1"/>
</dbReference>
<dbReference type="Proteomes" id="UP000472277">
    <property type="component" value="Chromosome 3"/>
</dbReference>
<dbReference type="SMART" id="SM00800">
    <property type="entry name" value="uDENN"/>
    <property type="match status" value="1"/>
</dbReference>
<dbReference type="InterPro" id="IPR002885">
    <property type="entry name" value="PPR_rpt"/>
</dbReference>
<dbReference type="GO" id="GO:0031410">
    <property type="term" value="C:cytoplasmic vesicle"/>
    <property type="evidence" value="ECO:0007669"/>
    <property type="project" value="TreeGrafter"/>
</dbReference>
<evidence type="ECO:0000313" key="7">
    <source>
        <dbReference type="Proteomes" id="UP000472277"/>
    </source>
</evidence>
<dbReference type="Pfam" id="PF03456">
    <property type="entry name" value="uDENN"/>
    <property type="match status" value="1"/>
</dbReference>
<feature type="domain" description="MABP" evidence="5">
    <location>
        <begin position="38"/>
        <end position="197"/>
    </location>
</feature>
<dbReference type="NCBIfam" id="TIGR00756">
    <property type="entry name" value="PPR"/>
    <property type="match status" value="1"/>
</dbReference>
<dbReference type="GeneTree" id="ENSGT00940000160472"/>
<sequence>MTEEKCPQLVDYFVVAGLAPGGSAPLDEEGQQRGGRVVEPVTDLVVIARGLGEEVPEGFTCIEKTQGGHPAELSAGLINNPHMYLCYRRGHDKPPILDLGVLYEGKEVVKQGWYVIETTPYSRSASLSFGGPATHRTFLTYRRAPESQALHTLGVTDISLLLPSKGEVAAHTFCRVEKNLNTGIWGPALYLCYKRAVAKANALVYEAGLISRYPEADVESFPLPESVPMFCLPMGVTVESWPLNTKYQLPVFSTFVLTSACGDKVYGAAIQFYEAFPRECLSERQSVRLGLVSVVDRRPITNRTLQVKKSVCVLSHWPFFTVFQKFLTFVYRYSISGPHVLPLEKHISSFMHNVPFPSPQRPRILVQLSPYDNLLLCQPVSSPLLLSGASFVKLLQNLGPENACVLLLAVLTEHKLLLHSLRPDVLTSVSEALVSMTFPLRWHCPYIPLCPLRLADVLCAPMPFIVGVHSSYFDLYDPPTDVVCVDLDTNTIFQAEDKKPLSWRSLPRKHGKMLVNTLTNLMKTLEKIYTTGQEEATLEFLLTDYDLIYGRQKQLELEIQEAFLRFMSCLLRGYRAYLLPITQAPSDRTTDCSSLFNLQGFLKSRERTHQKFYTQLTRTQMFTQFIEECSFVSDRHACLEFFDECVQKSDVEKPEEVRLIDLDEAHSGEHTVFIMPPEEPQEPDGSECPTHYSYETFPVLCMDLFDQPQDQLRVPTKGSAPSSPAPRRTKQEIKLAQKRAQIYSAVPDMWSKCLLGHCYGLWFIYLPTFVRAESAKVRALQTAYEVLKHMETRKVVLPDEVCYRILMQLCGQYGQPVLAVRVLLEMKKAGITPNTITYAYYNKAVLESKWPSTNQGGRLRWAKLRNVLMAVAQFRQPVRQRQKSGSVGSDQRSRPQSNLIRQSSWSGLSESSSHESLTGSMVKSNSLNSMRGSTDSANGCSDPASRKPPVGPRDTSTPSPFPPGGVLVRRDQVCLSNFYKDCAETADSDPDCSCQPGERDDTVSRKAVDENYNNVSPPSRGSLTGKLQQLLTPTRHRVSGRRAASVDARRSGGENGPVHRVSEQRQSRKAQVAESLLKAKERLYNATSESSLSVGSDVDLPDTTNLAFPLRKSWDTNQEGAGLQVLMSSCSLCRSCNSLVYDEEIMAGWTSDDSNLNSSCPFCSTTFVPLLNAEICDLGPISSYSESSILLYPQLTPLVLRKELESLLENEGEAVLAQGQLLDSHSIIFWNLVWYFHRLGLPSNLLQLVRSSPLANQLAQNSAVRVRLLWDTLTPDTDHWPPLYILWRIHSGVPMRNHSWRRHNHPFTLAFLEEVLRWVGMNEVHKGITLFLETIAKHPGTPKIQRSLYREMLFLTLAAMGRDHVAAFDKKYKAAYQRLSGSLGRGELRRKRAQPPSPKAVDCRRSFLLPLEC</sequence>
<feature type="domain" description="UDENN" evidence="4">
    <location>
        <begin position="189"/>
        <end position="638"/>
    </location>
</feature>
<keyword evidence="1" id="KW-0344">Guanine-nucleotide releasing factor</keyword>
<dbReference type="InterPro" id="IPR037516">
    <property type="entry name" value="Tripartite_DENN"/>
</dbReference>
<gene>
    <name evidence="6" type="primary">DENND4B</name>
    <name evidence="6" type="synonym">LOC115179866</name>
</gene>
<evidence type="ECO:0000259" key="4">
    <source>
        <dbReference type="PROSITE" id="PS50211"/>
    </source>
</evidence>
<feature type="repeat" description="PPR" evidence="2">
    <location>
        <begin position="799"/>
        <end position="833"/>
    </location>
</feature>
<dbReference type="PANTHER" id="PTHR12296">
    <property type="entry name" value="DENN DOMAIN-CONTAINING PROTEIN 4"/>
    <property type="match status" value="1"/>
</dbReference>
<reference evidence="6" key="1">
    <citation type="submission" date="2025-08" db="UniProtKB">
        <authorList>
            <consortium name="Ensembl"/>
        </authorList>
    </citation>
    <scope>IDENTIFICATION</scope>
</reference>
<keyword evidence="7" id="KW-1185">Reference proteome</keyword>
<dbReference type="PANTHER" id="PTHR12296:SF18">
    <property type="entry name" value="DENN DOMAIN-CONTAINING PROTEIN 4B"/>
    <property type="match status" value="1"/>
</dbReference>
<feature type="region of interest" description="Disordered" evidence="3">
    <location>
        <begin position="879"/>
        <end position="966"/>
    </location>
</feature>
<name>A0A673YH06_SALTR</name>
<dbReference type="InterPro" id="IPR005113">
    <property type="entry name" value="uDENN_dom"/>
</dbReference>
<evidence type="ECO:0000256" key="1">
    <source>
        <dbReference type="ARBA" id="ARBA00022658"/>
    </source>
</evidence>
<dbReference type="InterPro" id="IPR005112">
    <property type="entry name" value="dDENN_dom"/>
</dbReference>
<dbReference type="InterPro" id="IPR011990">
    <property type="entry name" value="TPR-like_helical_dom_sf"/>
</dbReference>
<evidence type="ECO:0000313" key="6">
    <source>
        <dbReference type="Ensembl" id="ENSSTUP00000033906.1"/>
    </source>
</evidence>
<dbReference type="FunFam" id="1.25.40.10:FF:000042">
    <property type="entry name" value="C-myc promoter-binding protein isoform X1"/>
    <property type="match status" value="1"/>
</dbReference>
<dbReference type="PROSITE" id="PS50211">
    <property type="entry name" value="DENN"/>
    <property type="match status" value="1"/>
</dbReference>
<feature type="region of interest" description="Disordered" evidence="3">
    <location>
        <begin position="1034"/>
        <end position="1066"/>
    </location>
</feature>
<dbReference type="InterPro" id="IPR023341">
    <property type="entry name" value="MABP"/>
</dbReference>
<dbReference type="Pfam" id="PF13041">
    <property type="entry name" value="PPR_2"/>
    <property type="match status" value="1"/>
</dbReference>
<protein>
    <submittedName>
        <fullName evidence="6">DENN domain containing 4B</fullName>
    </submittedName>
</protein>
<accession>A0A673YH06</accession>
<feature type="compositionally biased region" description="Polar residues" evidence="3">
    <location>
        <begin position="921"/>
        <end position="939"/>
    </location>
</feature>
<dbReference type="Gene3D" id="1.25.40.10">
    <property type="entry name" value="Tetratricopeptide repeat domain"/>
    <property type="match status" value="1"/>
</dbReference>
<organism evidence="6 7">
    <name type="scientific">Salmo trutta</name>
    <name type="common">Brown trout</name>
    <dbReference type="NCBI Taxonomy" id="8032"/>
    <lineage>
        <taxon>Eukaryota</taxon>
        <taxon>Metazoa</taxon>
        <taxon>Chordata</taxon>
        <taxon>Craniata</taxon>
        <taxon>Vertebrata</taxon>
        <taxon>Euteleostomi</taxon>
        <taxon>Actinopterygii</taxon>
        <taxon>Neopterygii</taxon>
        <taxon>Teleostei</taxon>
        <taxon>Protacanthopterygii</taxon>
        <taxon>Salmoniformes</taxon>
        <taxon>Salmonidae</taxon>
        <taxon>Salmoninae</taxon>
        <taxon>Salmo</taxon>
    </lineage>
</organism>
<feature type="compositionally biased region" description="Low complexity" evidence="3">
    <location>
        <begin position="903"/>
        <end position="920"/>
    </location>
</feature>
<dbReference type="Ensembl" id="ENSSTUT00000035422.1">
    <property type="protein sequence ID" value="ENSSTUP00000033906.1"/>
    <property type="gene ID" value="ENSSTUG00000014271.1"/>
</dbReference>
<dbReference type="SMART" id="SM00799">
    <property type="entry name" value="DENN"/>
    <property type="match status" value="1"/>
</dbReference>
<dbReference type="PROSITE" id="PS51498">
    <property type="entry name" value="MABP"/>
    <property type="match status" value="1"/>
</dbReference>